<dbReference type="PANTHER" id="PTHR34188">
    <property type="entry name" value="OS01G0299500 PROTEIN"/>
    <property type="match status" value="1"/>
</dbReference>
<accession>A0A061F316</accession>
<evidence type="ECO:0000256" key="1">
    <source>
        <dbReference type="SAM" id="MobiDB-lite"/>
    </source>
</evidence>
<evidence type="ECO:0000256" key="2">
    <source>
        <dbReference type="SAM" id="Phobius"/>
    </source>
</evidence>
<dbReference type="InParanoid" id="A0A061F316"/>
<keyword evidence="4" id="KW-1185">Reference proteome</keyword>
<feature type="region of interest" description="Disordered" evidence="1">
    <location>
        <begin position="1"/>
        <end position="106"/>
    </location>
</feature>
<proteinExistence type="predicted"/>
<dbReference type="EMBL" id="CM001883">
    <property type="protein sequence ID" value="EOY11680.1"/>
    <property type="molecule type" value="Genomic_DNA"/>
</dbReference>
<dbReference type="AlphaFoldDB" id="A0A061F316"/>
<evidence type="ECO:0000313" key="3">
    <source>
        <dbReference type="EMBL" id="EOY11680.1"/>
    </source>
</evidence>
<gene>
    <name evidence="3" type="ORF">TCM_026781</name>
</gene>
<name>A0A061F316_THECC</name>
<feature type="compositionally biased region" description="Basic residues" evidence="1">
    <location>
        <begin position="86"/>
        <end position="96"/>
    </location>
</feature>
<organism evidence="3 4">
    <name type="scientific">Theobroma cacao</name>
    <name type="common">Cacao</name>
    <name type="synonym">Cocoa</name>
    <dbReference type="NCBI Taxonomy" id="3641"/>
    <lineage>
        <taxon>Eukaryota</taxon>
        <taxon>Viridiplantae</taxon>
        <taxon>Streptophyta</taxon>
        <taxon>Embryophyta</taxon>
        <taxon>Tracheophyta</taxon>
        <taxon>Spermatophyta</taxon>
        <taxon>Magnoliopsida</taxon>
        <taxon>eudicotyledons</taxon>
        <taxon>Gunneridae</taxon>
        <taxon>Pentapetalae</taxon>
        <taxon>rosids</taxon>
        <taxon>malvids</taxon>
        <taxon>Malvales</taxon>
        <taxon>Malvaceae</taxon>
        <taxon>Byttnerioideae</taxon>
        <taxon>Theobroma</taxon>
    </lineage>
</organism>
<dbReference type="HOGENOM" id="CLU_1139711_0_0_1"/>
<dbReference type="Proteomes" id="UP000026915">
    <property type="component" value="Chromosome 5"/>
</dbReference>
<keyword evidence="2" id="KW-1133">Transmembrane helix</keyword>
<protein>
    <submittedName>
        <fullName evidence="3">Uncharacterized protein</fullName>
    </submittedName>
</protein>
<keyword evidence="2" id="KW-0472">Membrane</keyword>
<sequence length="244" mass="27220">MNDSRESDLVVDLENGDNTSSDEDEIKEHALDEEMDRDEVAGQDGSTWRGEGLNIPSKSSFISGGVKVIDQAGRGSKEKKISGEKKQKRGSKKPTKPPRPPGAPSLVDEADIKLVREICELSRLRRARYERIKALRKMRADKASLSKSNVFAMIVTILFICVIVFQGIDFLIFRHLGFSCMMLIGQSSPYCIPKVRANLINVPVIIHFVLTQSKSYRYNLEVRTGAACGITFLVHCHLLQTALI</sequence>
<feature type="compositionally biased region" description="Acidic residues" evidence="1">
    <location>
        <begin position="9"/>
        <end position="25"/>
    </location>
</feature>
<dbReference type="PANTHER" id="PTHR34188:SF20">
    <property type="entry name" value="PROTEIN, PUTATIVE-RELATED"/>
    <property type="match status" value="1"/>
</dbReference>
<evidence type="ECO:0000313" key="4">
    <source>
        <dbReference type="Proteomes" id="UP000026915"/>
    </source>
</evidence>
<dbReference type="Gramene" id="EOY11680">
    <property type="protein sequence ID" value="EOY11680"/>
    <property type="gene ID" value="TCM_026781"/>
</dbReference>
<keyword evidence="2" id="KW-0812">Transmembrane</keyword>
<dbReference type="STRING" id="3641.A0A061F316"/>
<reference evidence="3 4" key="1">
    <citation type="journal article" date="2013" name="Genome Biol.">
        <title>The genome sequence of the most widely cultivated cacao type and its use to identify candidate genes regulating pod color.</title>
        <authorList>
            <person name="Motamayor J.C."/>
            <person name="Mockaitis K."/>
            <person name="Schmutz J."/>
            <person name="Haiminen N."/>
            <person name="Iii D.L."/>
            <person name="Cornejo O."/>
            <person name="Findley S.D."/>
            <person name="Zheng P."/>
            <person name="Utro F."/>
            <person name="Royaert S."/>
            <person name="Saski C."/>
            <person name="Jenkins J."/>
            <person name="Podicheti R."/>
            <person name="Zhao M."/>
            <person name="Scheffler B.E."/>
            <person name="Stack J.C."/>
            <person name="Feltus F.A."/>
            <person name="Mustiga G.M."/>
            <person name="Amores F."/>
            <person name="Phillips W."/>
            <person name="Marelli J.P."/>
            <person name="May G.D."/>
            <person name="Shapiro H."/>
            <person name="Ma J."/>
            <person name="Bustamante C.D."/>
            <person name="Schnell R.J."/>
            <person name="Main D."/>
            <person name="Gilbert D."/>
            <person name="Parida L."/>
            <person name="Kuhn D.N."/>
        </authorList>
    </citation>
    <scope>NUCLEOTIDE SEQUENCE [LARGE SCALE GENOMIC DNA]</scope>
    <source>
        <strain evidence="4">cv. Matina 1-6</strain>
    </source>
</reference>
<feature type="compositionally biased region" description="Basic and acidic residues" evidence="1">
    <location>
        <begin position="75"/>
        <end position="85"/>
    </location>
</feature>
<feature type="transmembrane region" description="Helical" evidence="2">
    <location>
        <begin position="150"/>
        <end position="173"/>
    </location>
</feature>